<dbReference type="InParanoid" id="A0A1Q3B8E9"/>
<dbReference type="Proteomes" id="UP000187406">
    <property type="component" value="Unassembled WGS sequence"/>
</dbReference>
<dbReference type="EMBL" id="BDDD01000339">
    <property type="protein sequence ID" value="GAV64321.1"/>
    <property type="molecule type" value="Genomic_DNA"/>
</dbReference>
<organism evidence="1 2">
    <name type="scientific">Cephalotus follicularis</name>
    <name type="common">Albany pitcher plant</name>
    <dbReference type="NCBI Taxonomy" id="3775"/>
    <lineage>
        <taxon>Eukaryota</taxon>
        <taxon>Viridiplantae</taxon>
        <taxon>Streptophyta</taxon>
        <taxon>Embryophyta</taxon>
        <taxon>Tracheophyta</taxon>
        <taxon>Spermatophyta</taxon>
        <taxon>Magnoliopsida</taxon>
        <taxon>eudicotyledons</taxon>
        <taxon>Gunneridae</taxon>
        <taxon>Pentapetalae</taxon>
        <taxon>rosids</taxon>
        <taxon>fabids</taxon>
        <taxon>Oxalidales</taxon>
        <taxon>Cephalotaceae</taxon>
        <taxon>Cephalotus</taxon>
    </lineage>
</organism>
<dbReference type="AlphaFoldDB" id="A0A1Q3B8E9"/>
<name>A0A1Q3B8E9_CEPFO</name>
<sequence>MKPSSELRIIKFHHLDTIHKAKKRVRVVKRRDNALWEASRLALREIERLEAQQLHAADLKTQQEASPLALLEKKDDDEEAVIEDNFEIMKGFEIHNIPPAAAELKRERENGFESHNLGAAARAERQALRLALNDAMSELFKAAKELFPGSP</sequence>
<evidence type="ECO:0000313" key="1">
    <source>
        <dbReference type="EMBL" id="GAV64321.1"/>
    </source>
</evidence>
<protein>
    <submittedName>
        <fullName evidence="1">Uncharacterized protein</fullName>
    </submittedName>
</protein>
<proteinExistence type="predicted"/>
<gene>
    <name evidence="1" type="ORF">CFOL_v3_07839</name>
</gene>
<comment type="caution">
    <text evidence="1">The sequence shown here is derived from an EMBL/GenBank/DDBJ whole genome shotgun (WGS) entry which is preliminary data.</text>
</comment>
<keyword evidence="2" id="KW-1185">Reference proteome</keyword>
<reference evidence="2" key="1">
    <citation type="submission" date="2016-04" db="EMBL/GenBank/DDBJ databases">
        <title>Cephalotus genome sequencing.</title>
        <authorList>
            <person name="Fukushima K."/>
            <person name="Hasebe M."/>
            <person name="Fang X."/>
        </authorList>
    </citation>
    <scope>NUCLEOTIDE SEQUENCE [LARGE SCALE GENOMIC DNA]</scope>
    <source>
        <strain evidence="2">cv. St1</strain>
    </source>
</reference>
<evidence type="ECO:0000313" key="2">
    <source>
        <dbReference type="Proteomes" id="UP000187406"/>
    </source>
</evidence>
<accession>A0A1Q3B8E9</accession>